<feature type="compositionally biased region" description="Basic and acidic residues" evidence="1">
    <location>
        <begin position="273"/>
        <end position="293"/>
    </location>
</feature>
<dbReference type="RefSeq" id="WP_162409388.1">
    <property type="nucleotide sequence ID" value="NZ_PDWN01000004.1"/>
</dbReference>
<dbReference type="InterPro" id="IPR013610">
    <property type="entry name" value="ArdC_N"/>
</dbReference>
<comment type="caution">
    <text evidence="3">The sequence shown here is derived from an EMBL/GenBank/DDBJ whole genome shotgun (WGS) entry which is preliminary data.</text>
</comment>
<reference evidence="3 4" key="1">
    <citation type="submission" date="2017-10" db="EMBL/GenBank/DDBJ databases">
        <title>Whole genome sequencing of members of genus Pseudoxanthomonas.</title>
        <authorList>
            <person name="Kumar S."/>
            <person name="Bansal K."/>
            <person name="Kaur A."/>
            <person name="Patil P."/>
            <person name="Sharma S."/>
            <person name="Patil P.B."/>
        </authorList>
    </citation>
    <scope>NUCLEOTIDE SEQUENCE [LARGE SCALE GENOMIC DNA]</scope>
    <source>
        <strain evidence="3 4">DSM 17801</strain>
    </source>
</reference>
<gene>
    <name evidence="3" type="ORF">CSC65_05825</name>
</gene>
<proteinExistence type="predicted"/>
<evidence type="ECO:0000256" key="1">
    <source>
        <dbReference type="SAM" id="MobiDB-lite"/>
    </source>
</evidence>
<keyword evidence="4" id="KW-1185">Reference proteome</keyword>
<organism evidence="3 4">
    <name type="scientific">Pseudoxanthomonas daejeonensis</name>
    <dbReference type="NCBI Taxonomy" id="266062"/>
    <lineage>
        <taxon>Bacteria</taxon>
        <taxon>Pseudomonadati</taxon>
        <taxon>Pseudomonadota</taxon>
        <taxon>Gammaproteobacteria</taxon>
        <taxon>Lysobacterales</taxon>
        <taxon>Lysobacteraceae</taxon>
        <taxon>Pseudoxanthomonas</taxon>
    </lineage>
</organism>
<feature type="domain" description="N-terminal" evidence="2">
    <location>
        <begin position="28"/>
        <end position="98"/>
    </location>
</feature>
<name>A0ABQ6Z950_9GAMM</name>
<evidence type="ECO:0000259" key="2">
    <source>
        <dbReference type="Pfam" id="PF08401"/>
    </source>
</evidence>
<dbReference type="Pfam" id="PF08401">
    <property type="entry name" value="ArdcN"/>
    <property type="match status" value="1"/>
</dbReference>
<dbReference type="EMBL" id="PDWN01000004">
    <property type="protein sequence ID" value="KAF1696014.1"/>
    <property type="molecule type" value="Genomic_DNA"/>
</dbReference>
<feature type="region of interest" description="Disordered" evidence="1">
    <location>
        <begin position="252"/>
        <end position="293"/>
    </location>
</feature>
<accession>A0ABQ6Z950</accession>
<dbReference type="Proteomes" id="UP000788419">
    <property type="component" value="Unassembled WGS sequence"/>
</dbReference>
<evidence type="ECO:0000313" key="4">
    <source>
        <dbReference type="Proteomes" id="UP000788419"/>
    </source>
</evidence>
<sequence length="293" mass="32719">MDLPEYRQRQARNFYSHLRNTTSPVHFYWQDPDHPLPQIGGEPRGPSGYPFQGDNAIQLAMASKAQGFQDPRWMTYDQAKAAGGTVRRGEVATKILSWIGGKDGKPYEPILLSVFNGDQIAGLEPQKLQALTAEQQATRQAGLDALLPTRKKTPTPEQYNARLQEVLAERFPDSADPEEQAQAILRRELASMTAQARLGLPRQANPELSVQLKPYVDRRPNWREVETAIDDAQKALKTIGIEAMVYEKVVRKEVQPDVAPASEPKGRSRTKAKAQDKAPIKAKGKEQADDIPF</sequence>
<evidence type="ECO:0000313" key="3">
    <source>
        <dbReference type="EMBL" id="KAF1696014.1"/>
    </source>
</evidence>
<protein>
    <recommendedName>
        <fullName evidence="2">N-terminal domain-containing protein</fullName>
    </recommendedName>
</protein>